<evidence type="ECO:0000256" key="1">
    <source>
        <dbReference type="SAM" id="Phobius"/>
    </source>
</evidence>
<dbReference type="Pfam" id="PF06541">
    <property type="entry name" value="ABC_trans_CmpB"/>
    <property type="match status" value="1"/>
</dbReference>
<proteinExistence type="predicted"/>
<sequence length="146" mass="16497">MRSLLRSLVLWIFGGALYFLAEVGWKLARGHPEGISWTMLVLAAIVCIPLDLCNEHLPWEMPLWLQAVIGGLGITAAELLAGLLLNTWLGLGIWDYSGLPGNLWGQICPQFTALWIVVAGAGIVIFDWLRYWLYGEPRPRYTWKFK</sequence>
<organism evidence="2">
    <name type="scientific">bioreactor metagenome</name>
    <dbReference type="NCBI Taxonomy" id="1076179"/>
    <lineage>
        <taxon>unclassified sequences</taxon>
        <taxon>metagenomes</taxon>
        <taxon>ecological metagenomes</taxon>
    </lineage>
</organism>
<dbReference type="EMBL" id="VSSQ01104241">
    <property type="protein sequence ID" value="MPN44820.1"/>
    <property type="molecule type" value="Genomic_DNA"/>
</dbReference>
<protein>
    <recommendedName>
        <fullName evidence="3">ABC-transporter type IV</fullName>
    </recommendedName>
</protein>
<evidence type="ECO:0000313" key="2">
    <source>
        <dbReference type="EMBL" id="MPN44820.1"/>
    </source>
</evidence>
<name>A0A645I0Z5_9ZZZZ</name>
<gene>
    <name evidence="2" type="ORF">SDC9_192387</name>
</gene>
<keyword evidence="1" id="KW-1133">Transmembrane helix</keyword>
<feature type="transmembrane region" description="Helical" evidence="1">
    <location>
        <begin position="111"/>
        <end position="133"/>
    </location>
</feature>
<keyword evidence="1" id="KW-0472">Membrane</keyword>
<reference evidence="2" key="1">
    <citation type="submission" date="2019-08" db="EMBL/GenBank/DDBJ databases">
        <authorList>
            <person name="Kucharzyk K."/>
            <person name="Murdoch R.W."/>
            <person name="Higgins S."/>
            <person name="Loffler F."/>
        </authorList>
    </citation>
    <scope>NUCLEOTIDE SEQUENCE</scope>
</reference>
<dbReference type="AlphaFoldDB" id="A0A645I0Z5"/>
<evidence type="ECO:0008006" key="3">
    <source>
        <dbReference type="Google" id="ProtNLM"/>
    </source>
</evidence>
<feature type="transmembrane region" description="Helical" evidence="1">
    <location>
        <begin position="34"/>
        <end position="52"/>
    </location>
</feature>
<feature type="transmembrane region" description="Helical" evidence="1">
    <location>
        <begin position="64"/>
        <end position="91"/>
    </location>
</feature>
<dbReference type="InterPro" id="IPR010540">
    <property type="entry name" value="CmpB_TMEM229"/>
</dbReference>
<feature type="transmembrane region" description="Helical" evidence="1">
    <location>
        <begin position="7"/>
        <end position="28"/>
    </location>
</feature>
<accession>A0A645I0Z5</accession>
<comment type="caution">
    <text evidence="2">The sequence shown here is derived from an EMBL/GenBank/DDBJ whole genome shotgun (WGS) entry which is preliminary data.</text>
</comment>
<keyword evidence="1" id="KW-0812">Transmembrane</keyword>